<dbReference type="SUPFAM" id="SSF56029">
    <property type="entry name" value="Monooxygenase (hydroxylase) regulatory protein"/>
    <property type="match status" value="1"/>
</dbReference>
<proteinExistence type="inferred from homology"/>
<dbReference type="RefSeq" id="WP_028311574.1">
    <property type="nucleotide sequence ID" value="NZ_AXWS01000013.1"/>
</dbReference>
<dbReference type="Gene3D" id="3.90.56.10">
    <property type="entry name" value="Monooxygenase component MmoB/DmpM"/>
    <property type="match status" value="1"/>
</dbReference>
<comment type="similarity">
    <text evidence="1">Belongs to the TmoD/XamoD family.</text>
</comment>
<sequence length="89" mass="10167">MSNVFIVLQANEDSRAIVEAIVDDNPTAIVNHQPAMVKIDVPGRLVLRRETVEEKIGRDYDLQEMQVHLISLSGHVDETEDEFTLHWND</sequence>
<accession>A0A8B6X520</accession>
<dbReference type="InterPro" id="IPR036889">
    <property type="entry name" value="mOase_MmoB_DmpM_sf"/>
</dbReference>
<dbReference type="Proteomes" id="UP000675920">
    <property type="component" value="Unplaced"/>
</dbReference>
<evidence type="ECO:0000313" key="2">
    <source>
        <dbReference type="Proteomes" id="UP000675920"/>
    </source>
</evidence>
<protein>
    <submittedName>
        <fullName evidence="3">MmoB/DmpM family protein</fullName>
    </submittedName>
</protein>
<dbReference type="OrthoDB" id="9805636at2"/>
<dbReference type="GO" id="GO:0004497">
    <property type="term" value="F:monooxygenase activity"/>
    <property type="evidence" value="ECO:0007669"/>
    <property type="project" value="InterPro"/>
</dbReference>
<dbReference type="Pfam" id="PF02406">
    <property type="entry name" value="MmoB_DmpM"/>
    <property type="match status" value="1"/>
</dbReference>
<evidence type="ECO:0000313" key="3">
    <source>
        <dbReference type="RefSeq" id="WP_028311574.1"/>
    </source>
</evidence>
<evidence type="ECO:0000256" key="1">
    <source>
        <dbReference type="ARBA" id="ARBA00006313"/>
    </source>
</evidence>
<reference evidence="3" key="1">
    <citation type="submission" date="2025-08" db="UniProtKB">
        <authorList>
            <consortium name="RefSeq"/>
        </authorList>
    </citation>
    <scope>IDENTIFICATION</scope>
</reference>
<organism evidence="2 3">
    <name type="scientific">Derxia gummosa DSM 723</name>
    <dbReference type="NCBI Taxonomy" id="1121388"/>
    <lineage>
        <taxon>Bacteria</taxon>
        <taxon>Pseudomonadati</taxon>
        <taxon>Pseudomonadota</taxon>
        <taxon>Betaproteobacteria</taxon>
        <taxon>Burkholderiales</taxon>
        <taxon>Alcaligenaceae</taxon>
        <taxon>Derxia</taxon>
    </lineage>
</organism>
<name>A0A8B6X520_9BURK</name>
<dbReference type="AlphaFoldDB" id="A0A8B6X520"/>
<dbReference type="InterPro" id="IPR003454">
    <property type="entry name" value="MOase_MmoB_DmpM"/>
</dbReference>
<keyword evidence="2" id="KW-1185">Reference proteome</keyword>